<dbReference type="RefSeq" id="WP_141462689.1">
    <property type="nucleotide sequence ID" value="NZ_RBZW01000003.1"/>
</dbReference>
<dbReference type="EMBL" id="RBZW01000003">
    <property type="protein sequence ID" value="THE66733.1"/>
    <property type="molecule type" value="Genomic_DNA"/>
</dbReference>
<comment type="caution">
    <text evidence="2">The sequence shown here is derived from an EMBL/GenBank/DDBJ whole genome shotgun (WGS) entry which is preliminary data.</text>
</comment>
<accession>A0A4S3TTJ0</accession>
<feature type="compositionally biased region" description="Basic and acidic residues" evidence="1">
    <location>
        <begin position="313"/>
        <end position="323"/>
    </location>
</feature>
<gene>
    <name evidence="2" type="ORF">D8Y22_01000</name>
</gene>
<dbReference type="Proteomes" id="UP000318864">
    <property type="component" value="Unassembled WGS sequence"/>
</dbReference>
<feature type="region of interest" description="Disordered" evidence="1">
    <location>
        <begin position="28"/>
        <end position="47"/>
    </location>
</feature>
<dbReference type="AlphaFoldDB" id="A0A4S3TTJ0"/>
<evidence type="ECO:0000256" key="1">
    <source>
        <dbReference type="SAM" id="MobiDB-lite"/>
    </source>
</evidence>
<sequence length="342" mass="37109">MEVNCAGCAGCCMDWRPLLEASEMVADEDGIDPGDDHEDDSATDHETVGARLEGDRFREPLDDDPNFVPLARDEIRAFLEGGYAAALTPRFWMAGDADAAVEVDGRSIAAIAGRPVFLVGLCKPPKPVAPFGRKEPAWLPTCIFLDPTTLQCRLYEHDLFPAECGAYPEHTLALEAETECERVEATFGGDRLLEADIETDLENLLLGPQAIGEKCFCHPDPDALEGAIDRLVVGESTPEDRAECLAVAAASSTGTLAISDFHYEWGRARALEAVTTDRTDTDTDEDPGSWVGPAIRAWQRRRIRAGGAVPDPELARTIEDARGAPETPGWETIDGERSDDGR</sequence>
<feature type="compositionally biased region" description="Acidic residues" evidence="1">
    <location>
        <begin position="28"/>
        <end position="39"/>
    </location>
</feature>
<keyword evidence="3" id="KW-1185">Reference proteome</keyword>
<reference evidence="2 3" key="1">
    <citation type="submission" date="2018-10" db="EMBL/GenBank/DDBJ databases">
        <title>Natronolimnobius sp. XQ-INN 246 isolated from Inner Mongolia Autonomous Region of China.</title>
        <authorList>
            <person name="Xue Q."/>
        </authorList>
    </citation>
    <scope>NUCLEOTIDE SEQUENCE [LARGE SCALE GENOMIC DNA]</scope>
    <source>
        <strain evidence="2 3">XQ-INN 246</strain>
    </source>
</reference>
<evidence type="ECO:0000313" key="3">
    <source>
        <dbReference type="Proteomes" id="UP000318864"/>
    </source>
</evidence>
<protein>
    <submittedName>
        <fullName evidence="2">YkgJ family cysteine cluster protein</fullName>
    </submittedName>
</protein>
<organism evidence="2 3">
    <name type="scientific">Salinadaptatus halalkaliphilus</name>
    <dbReference type="NCBI Taxonomy" id="2419781"/>
    <lineage>
        <taxon>Archaea</taxon>
        <taxon>Methanobacteriati</taxon>
        <taxon>Methanobacteriota</taxon>
        <taxon>Stenosarchaea group</taxon>
        <taxon>Halobacteria</taxon>
        <taxon>Halobacteriales</taxon>
        <taxon>Natrialbaceae</taxon>
        <taxon>Salinadaptatus</taxon>
    </lineage>
</organism>
<dbReference type="OrthoDB" id="156950at2157"/>
<evidence type="ECO:0000313" key="2">
    <source>
        <dbReference type="EMBL" id="THE66733.1"/>
    </source>
</evidence>
<dbReference type="InterPro" id="IPR055953">
    <property type="entry name" value="DUF7531"/>
</dbReference>
<dbReference type="Pfam" id="PF24375">
    <property type="entry name" value="DUF7531"/>
    <property type="match status" value="1"/>
</dbReference>
<feature type="region of interest" description="Disordered" evidence="1">
    <location>
        <begin position="308"/>
        <end position="342"/>
    </location>
</feature>
<name>A0A4S3TTJ0_9EURY</name>
<proteinExistence type="predicted"/>